<protein>
    <submittedName>
        <fullName evidence="1">Uncharacterized protein</fullName>
    </submittedName>
</protein>
<sequence>MVANAHFLVDRWCLGVKDVVAGIQSPAFAKEMMEELRSKINLIECSPERGRSIVEGGVAYAASLGLKPHPDYDKVRWIWGDVDPNQSAVEEEFGFEGKPTYLPGPYDDKSRQRMILQTLNDSVGVGNYQLLTPDRSLI</sequence>
<organism evidence="1 2">
    <name type="scientific">Rubripirellula obstinata</name>
    <dbReference type="NCBI Taxonomy" id="406547"/>
    <lineage>
        <taxon>Bacteria</taxon>
        <taxon>Pseudomonadati</taxon>
        <taxon>Planctomycetota</taxon>
        <taxon>Planctomycetia</taxon>
        <taxon>Pirellulales</taxon>
        <taxon>Pirellulaceae</taxon>
        <taxon>Rubripirellula</taxon>
    </lineage>
</organism>
<comment type="caution">
    <text evidence="1">The sequence shown here is derived from an EMBL/GenBank/DDBJ whole genome shotgun (WGS) entry which is preliminary data.</text>
</comment>
<dbReference type="AlphaFoldDB" id="A0A5B1CGW2"/>
<accession>A0A5B1CGW2</accession>
<reference evidence="1 2" key="1">
    <citation type="submission" date="2019-08" db="EMBL/GenBank/DDBJ databases">
        <title>Deep-cultivation of Planctomycetes and their phenomic and genomic characterization uncovers novel biology.</title>
        <authorList>
            <person name="Wiegand S."/>
            <person name="Jogler M."/>
            <person name="Boedeker C."/>
            <person name="Pinto D."/>
            <person name="Vollmers J."/>
            <person name="Rivas-Marin E."/>
            <person name="Kohn T."/>
            <person name="Peeters S.H."/>
            <person name="Heuer A."/>
            <person name="Rast P."/>
            <person name="Oberbeckmann S."/>
            <person name="Bunk B."/>
            <person name="Jeske O."/>
            <person name="Meyerdierks A."/>
            <person name="Storesund J.E."/>
            <person name="Kallscheuer N."/>
            <person name="Luecker S."/>
            <person name="Lage O.M."/>
            <person name="Pohl T."/>
            <person name="Merkel B.J."/>
            <person name="Hornburger P."/>
            <person name="Mueller R.-W."/>
            <person name="Bruemmer F."/>
            <person name="Labrenz M."/>
            <person name="Spormann A.M."/>
            <person name="Op Den Camp H."/>
            <person name="Overmann J."/>
            <person name="Amann R."/>
            <person name="Jetten M.S.M."/>
            <person name="Mascher T."/>
            <person name="Medema M.H."/>
            <person name="Devos D.P."/>
            <person name="Kaster A.-K."/>
            <person name="Ovreas L."/>
            <person name="Rohde M."/>
            <person name="Galperin M.Y."/>
            <person name="Jogler C."/>
        </authorList>
    </citation>
    <scope>NUCLEOTIDE SEQUENCE [LARGE SCALE GENOMIC DNA]</scope>
    <source>
        <strain evidence="1 2">LF1</strain>
    </source>
</reference>
<name>A0A5B1CGW2_9BACT</name>
<evidence type="ECO:0000313" key="1">
    <source>
        <dbReference type="EMBL" id="KAA1260437.1"/>
    </source>
</evidence>
<dbReference type="Proteomes" id="UP000322699">
    <property type="component" value="Unassembled WGS sequence"/>
</dbReference>
<gene>
    <name evidence="1" type="ORF">LF1_29770</name>
</gene>
<proteinExistence type="predicted"/>
<dbReference type="EMBL" id="VRLW01000001">
    <property type="protein sequence ID" value="KAA1260437.1"/>
    <property type="molecule type" value="Genomic_DNA"/>
</dbReference>
<keyword evidence="2" id="KW-1185">Reference proteome</keyword>
<evidence type="ECO:0000313" key="2">
    <source>
        <dbReference type="Proteomes" id="UP000322699"/>
    </source>
</evidence>